<gene>
    <name evidence="12" type="ORF">AKG95_14800</name>
</gene>
<dbReference type="PROSITE" id="PS51755">
    <property type="entry name" value="OMPR_PHOB"/>
    <property type="match status" value="1"/>
</dbReference>
<feature type="DNA-binding region" description="OmpR/PhoB-type" evidence="9">
    <location>
        <begin position="124"/>
        <end position="218"/>
    </location>
</feature>
<feature type="modified residue" description="4-aspartylphosphate" evidence="8">
    <location>
        <position position="51"/>
    </location>
</feature>
<proteinExistence type="predicted"/>
<feature type="domain" description="Response regulatory" evidence="10">
    <location>
        <begin position="2"/>
        <end position="116"/>
    </location>
</feature>
<dbReference type="GO" id="GO:0032993">
    <property type="term" value="C:protein-DNA complex"/>
    <property type="evidence" value="ECO:0007669"/>
    <property type="project" value="TreeGrafter"/>
</dbReference>
<evidence type="ECO:0000256" key="7">
    <source>
        <dbReference type="ARBA" id="ARBA00023163"/>
    </source>
</evidence>
<keyword evidence="4" id="KW-0902">Two-component regulatory system</keyword>
<protein>
    <submittedName>
        <fullName evidence="12">Regulator</fullName>
    </submittedName>
</protein>
<dbReference type="PANTHER" id="PTHR48111:SF35">
    <property type="entry name" value="TRANSCRIPTIONAL REGULATORY PROTEIN QSEB"/>
    <property type="match status" value="1"/>
</dbReference>
<dbReference type="Gene3D" id="6.10.250.690">
    <property type="match status" value="1"/>
</dbReference>
<dbReference type="Proteomes" id="UP000179840">
    <property type="component" value="Unassembled WGS sequence"/>
</dbReference>
<dbReference type="InterPro" id="IPR039420">
    <property type="entry name" value="WalR-like"/>
</dbReference>
<dbReference type="InterPro" id="IPR011006">
    <property type="entry name" value="CheY-like_superfamily"/>
</dbReference>
<dbReference type="Gene3D" id="3.40.50.2300">
    <property type="match status" value="1"/>
</dbReference>
<dbReference type="Gene3D" id="1.10.10.10">
    <property type="entry name" value="Winged helix-like DNA-binding domain superfamily/Winged helix DNA-binding domain"/>
    <property type="match status" value="1"/>
</dbReference>
<dbReference type="SUPFAM" id="SSF52172">
    <property type="entry name" value="CheY-like"/>
    <property type="match status" value="1"/>
</dbReference>
<evidence type="ECO:0000256" key="4">
    <source>
        <dbReference type="ARBA" id="ARBA00023012"/>
    </source>
</evidence>
<evidence type="ECO:0000259" key="11">
    <source>
        <dbReference type="PROSITE" id="PS51755"/>
    </source>
</evidence>
<dbReference type="EMBL" id="LFKP01000008">
    <property type="protein sequence ID" value="OHV96098.1"/>
    <property type="molecule type" value="Genomic_DNA"/>
</dbReference>
<evidence type="ECO:0000256" key="9">
    <source>
        <dbReference type="PROSITE-ProRule" id="PRU01091"/>
    </source>
</evidence>
<evidence type="ECO:0000256" key="8">
    <source>
        <dbReference type="PROSITE-ProRule" id="PRU00169"/>
    </source>
</evidence>
<dbReference type="AlphaFoldDB" id="A0A1S1U7F6"/>
<dbReference type="InterPro" id="IPR001867">
    <property type="entry name" value="OmpR/PhoB-type_DNA-bd"/>
</dbReference>
<accession>A0A1S1U7F6</accession>
<keyword evidence="6 9" id="KW-0238">DNA-binding</keyword>
<name>A0A1S1U7F6_9BURK</name>
<dbReference type="SMART" id="SM00448">
    <property type="entry name" value="REC"/>
    <property type="match status" value="1"/>
</dbReference>
<reference evidence="12 13" key="1">
    <citation type="submission" date="2015-06" db="EMBL/GenBank/DDBJ databases">
        <title>Draft genome sequencing of a biphenyl-degrading bacterium, Janthinobacterium lividum MEG1.</title>
        <authorList>
            <person name="Shimodaira J."/>
            <person name="Hatta T."/>
        </authorList>
    </citation>
    <scope>NUCLEOTIDE SEQUENCE [LARGE SCALE GENOMIC DNA]</scope>
    <source>
        <strain evidence="12 13">MEG1</strain>
    </source>
</reference>
<dbReference type="CDD" id="cd00383">
    <property type="entry name" value="trans_reg_C"/>
    <property type="match status" value="1"/>
</dbReference>
<evidence type="ECO:0000313" key="13">
    <source>
        <dbReference type="Proteomes" id="UP000179840"/>
    </source>
</evidence>
<comment type="caution">
    <text evidence="12">The sequence shown here is derived from an EMBL/GenBank/DDBJ whole genome shotgun (WGS) entry which is preliminary data.</text>
</comment>
<keyword evidence="3 8" id="KW-0597">Phosphoprotein</keyword>
<keyword evidence="5" id="KW-0805">Transcription regulation</keyword>
<dbReference type="Pfam" id="PF00072">
    <property type="entry name" value="Response_reg"/>
    <property type="match status" value="1"/>
</dbReference>
<dbReference type="RefSeq" id="WP_071077575.1">
    <property type="nucleotide sequence ID" value="NZ_LFKP01000008.1"/>
</dbReference>
<dbReference type="GO" id="GO:0000976">
    <property type="term" value="F:transcription cis-regulatory region binding"/>
    <property type="evidence" value="ECO:0007669"/>
    <property type="project" value="TreeGrafter"/>
</dbReference>
<dbReference type="GO" id="GO:0006355">
    <property type="term" value="P:regulation of DNA-templated transcription"/>
    <property type="evidence" value="ECO:0007669"/>
    <property type="project" value="InterPro"/>
</dbReference>
<sequence>MRILLTEDDPQLGRATQMGLEQAGYAVDWVQSAESAHMAVRLHRYGCLLLDLALPGEDGMQALATLRRGGYDGAILIVTARDQIVDRVAGLDAGADDFIVKPFDLDELAARMRSACRRAAGRTHEELVHGDIVIDVAARQVRQGGVEVPVTGKEFSILLMLVEQRGRILSRVQLEEGVYSWGEEIDSNALQVHIHHLRRKLGKALIRTVHAIGYSIDKPATPETPDVQACP</sequence>
<evidence type="ECO:0000256" key="1">
    <source>
        <dbReference type="ARBA" id="ARBA00004496"/>
    </source>
</evidence>
<organism evidence="12 13">
    <name type="scientific">Janthinobacterium lividum</name>
    <dbReference type="NCBI Taxonomy" id="29581"/>
    <lineage>
        <taxon>Bacteria</taxon>
        <taxon>Pseudomonadati</taxon>
        <taxon>Pseudomonadota</taxon>
        <taxon>Betaproteobacteria</taxon>
        <taxon>Burkholderiales</taxon>
        <taxon>Oxalobacteraceae</taxon>
        <taxon>Janthinobacterium</taxon>
    </lineage>
</organism>
<evidence type="ECO:0000256" key="2">
    <source>
        <dbReference type="ARBA" id="ARBA00022490"/>
    </source>
</evidence>
<dbReference type="CDD" id="cd17624">
    <property type="entry name" value="REC_OmpR_PmrA-like"/>
    <property type="match status" value="1"/>
</dbReference>
<dbReference type="GO" id="GO:0005829">
    <property type="term" value="C:cytosol"/>
    <property type="evidence" value="ECO:0007669"/>
    <property type="project" value="TreeGrafter"/>
</dbReference>
<dbReference type="PROSITE" id="PS50110">
    <property type="entry name" value="RESPONSE_REGULATORY"/>
    <property type="match status" value="1"/>
</dbReference>
<dbReference type="Pfam" id="PF00486">
    <property type="entry name" value="Trans_reg_C"/>
    <property type="match status" value="1"/>
</dbReference>
<evidence type="ECO:0000259" key="10">
    <source>
        <dbReference type="PROSITE" id="PS50110"/>
    </source>
</evidence>
<dbReference type="SMART" id="SM00862">
    <property type="entry name" value="Trans_reg_C"/>
    <property type="match status" value="1"/>
</dbReference>
<evidence type="ECO:0000256" key="5">
    <source>
        <dbReference type="ARBA" id="ARBA00023015"/>
    </source>
</evidence>
<keyword evidence="2" id="KW-0963">Cytoplasm</keyword>
<feature type="domain" description="OmpR/PhoB-type" evidence="11">
    <location>
        <begin position="124"/>
        <end position="218"/>
    </location>
</feature>
<dbReference type="InterPro" id="IPR001789">
    <property type="entry name" value="Sig_transdc_resp-reg_receiver"/>
</dbReference>
<dbReference type="GO" id="GO:0000156">
    <property type="term" value="F:phosphorelay response regulator activity"/>
    <property type="evidence" value="ECO:0007669"/>
    <property type="project" value="TreeGrafter"/>
</dbReference>
<keyword evidence="7" id="KW-0804">Transcription</keyword>
<dbReference type="PANTHER" id="PTHR48111">
    <property type="entry name" value="REGULATOR OF RPOS"/>
    <property type="match status" value="1"/>
</dbReference>
<evidence type="ECO:0000256" key="6">
    <source>
        <dbReference type="ARBA" id="ARBA00023125"/>
    </source>
</evidence>
<comment type="subcellular location">
    <subcellularLocation>
        <location evidence="1">Cytoplasm</location>
    </subcellularLocation>
</comment>
<dbReference type="InterPro" id="IPR036388">
    <property type="entry name" value="WH-like_DNA-bd_sf"/>
</dbReference>
<evidence type="ECO:0000313" key="12">
    <source>
        <dbReference type="EMBL" id="OHV96098.1"/>
    </source>
</evidence>
<evidence type="ECO:0000256" key="3">
    <source>
        <dbReference type="ARBA" id="ARBA00022553"/>
    </source>
</evidence>